<keyword evidence="2" id="KW-0012">Acyltransferase</keyword>
<name>A0A0C9NWG3_LACPA</name>
<dbReference type="Gene3D" id="3.40.630.30">
    <property type="match status" value="1"/>
</dbReference>
<dbReference type="CDD" id="cd04301">
    <property type="entry name" value="NAT_SF"/>
    <property type="match status" value="1"/>
</dbReference>
<evidence type="ECO:0000259" key="3">
    <source>
        <dbReference type="PROSITE" id="PS51186"/>
    </source>
</evidence>
<sequence length="173" mass="19751">MIQIRRFRPADAAEVAQVVATTLNISNSQDYSSAYLEATIKRMSPQFFLDKAEQTHFYIVHDGNRIVGTGAIGSYWGSTTEYSLFDIFVLPTYQKRGIGELIIHTLEHDVYFRQAERVEIPASITAVNFYRHMGYTFKKGHETVDEEQLYRLEKFPHQQTASSSSSQQQEGAS</sequence>
<dbReference type="GO" id="GO:0016747">
    <property type="term" value="F:acyltransferase activity, transferring groups other than amino-acyl groups"/>
    <property type="evidence" value="ECO:0007669"/>
    <property type="project" value="InterPro"/>
</dbReference>
<protein>
    <submittedName>
        <fullName evidence="4">Acetyltransferase</fullName>
    </submittedName>
</protein>
<proteinExistence type="predicted"/>
<dbReference type="SMR" id="A0A0C9NWG3"/>
<dbReference type="RefSeq" id="WP_003576872.1">
    <property type="nucleotide sequence ID" value="NZ_BAYM01000061.1"/>
</dbReference>
<organism evidence="4 5">
    <name type="scientific">Lacticaseibacillus paracasei NRIC 0644</name>
    <dbReference type="NCBI Taxonomy" id="1435038"/>
    <lineage>
        <taxon>Bacteria</taxon>
        <taxon>Bacillati</taxon>
        <taxon>Bacillota</taxon>
        <taxon>Bacilli</taxon>
        <taxon>Lactobacillales</taxon>
        <taxon>Lactobacillaceae</taxon>
        <taxon>Lacticaseibacillus</taxon>
    </lineage>
</organism>
<dbReference type="PROSITE" id="PS51186">
    <property type="entry name" value="GNAT"/>
    <property type="match status" value="1"/>
</dbReference>
<dbReference type="PANTHER" id="PTHR43877">
    <property type="entry name" value="AMINOALKYLPHOSPHONATE N-ACETYLTRANSFERASE-RELATED-RELATED"/>
    <property type="match status" value="1"/>
</dbReference>
<evidence type="ECO:0000256" key="2">
    <source>
        <dbReference type="ARBA" id="ARBA00023315"/>
    </source>
</evidence>
<feature type="domain" description="N-acetyltransferase" evidence="3">
    <location>
        <begin position="2"/>
        <end position="157"/>
    </location>
</feature>
<keyword evidence="1 4" id="KW-0808">Transferase</keyword>
<dbReference type="Pfam" id="PF13673">
    <property type="entry name" value="Acetyltransf_10"/>
    <property type="match status" value="1"/>
</dbReference>
<accession>A0A0C9NWG3</accession>
<dbReference type="AlphaFoldDB" id="A0A0C9NWG3"/>
<dbReference type="PANTHER" id="PTHR43877:SF1">
    <property type="entry name" value="ACETYLTRANSFERASE"/>
    <property type="match status" value="1"/>
</dbReference>
<dbReference type="EMBL" id="BAYM01000061">
    <property type="protein sequence ID" value="GAN36265.1"/>
    <property type="molecule type" value="Genomic_DNA"/>
</dbReference>
<dbReference type="InterPro" id="IPR000182">
    <property type="entry name" value="GNAT_dom"/>
</dbReference>
<dbReference type="SUPFAM" id="SSF55729">
    <property type="entry name" value="Acyl-CoA N-acyltransferases (Nat)"/>
    <property type="match status" value="1"/>
</dbReference>
<dbReference type="Proteomes" id="UP000032552">
    <property type="component" value="Unassembled WGS sequence"/>
</dbReference>
<gene>
    <name evidence="4" type="ORF">LC0644_0854</name>
</gene>
<evidence type="ECO:0000313" key="4">
    <source>
        <dbReference type="EMBL" id="GAN36265.1"/>
    </source>
</evidence>
<comment type="caution">
    <text evidence="4">The sequence shown here is derived from an EMBL/GenBank/DDBJ whole genome shotgun (WGS) entry which is preliminary data.</text>
</comment>
<dbReference type="InterPro" id="IPR016181">
    <property type="entry name" value="Acyl_CoA_acyltransferase"/>
</dbReference>
<evidence type="ECO:0000313" key="5">
    <source>
        <dbReference type="Proteomes" id="UP000032552"/>
    </source>
</evidence>
<dbReference type="InterPro" id="IPR050832">
    <property type="entry name" value="Bact_Acetyltransf"/>
</dbReference>
<reference evidence="5" key="1">
    <citation type="submission" date="2014-05" db="EMBL/GenBank/DDBJ databases">
        <title>Whole genome sequencing of Lactobacillus casei NRIC0644.</title>
        <authorList>
            <person name="Atarashi H."/>
            <person name="Yoshida Y."/>
            <person name="Fujimura S."/>
            <person name="Tanaka N."/>
            <person name="Shiwa Y."/>
            <person name="Yoshikawa H."/>
            <person name="Okada S."/>
            <person name="Nakagawa J."/>
        </authorList>
    </citation>
    <scope>NUCLEOTIDE SEQUENCE [LARGE SCALE GENOMIC DNA]</scope>
    <source>
        <strain evidence="5">NRIC0644</strain>
    </source>
</reference>
<evidence type="ECO:0000256" key="1">
    <source>
        <dbReference type="ARBA" id="ARBA00022679"/>
    </source>
</evidence>